<evidence type="ECO:0000259" key="7">
    <source>
        <dbReference type="SMART" id="SM00849"/>
    </source>
</evidence>
<evidence type="ECO:0000256" key="6">
    <source>
        <dbReference type="SAM" id="MobiDB-lite"/>
    </source>
</evidence>
<proteinExistence type="inferred from homology"/>
<dbReference type="InterPro" id="IPR036866">
    <property type="entry name" value="RibonucZ/Hydroxyglut_hydro"/>
</dbReference>
<evidence type="ECO:0000256" key="5">
    <source>
        <dbReference type="ARBA" id="ARBA00022833"/>
    </source>
</evidence>
<feature type="region of interest" description="Disordered" evidence="6">
    <location>
        <begin position="206"/>
        <end position="227"/>
    </location>
</feature>
<evidence type="ECO:0000256" key="3">
    <source>
        <dbReference type="ARBA" id="ARBA00022723"/>
    </source>
</evidence>
<dbReference type="Pfam" id="PF00753">
    <property type="entry name" value="Lactamase_B"/>
    <property type="match status" value="1"/>
</dbReference>
<feature type="domain" description="Metallo-beta-lactamase" evidence="7">
    <location>
        <begin position="33"/>
        <end position="224"/>
    </location>
</feature>
<dbReference type="GO" id="GO:0016787">
    <property type="term" value="F:hydrolase activity"/>
    <property type="evidence" value="ECO:0007669"/>
    <property type="project" value="UniProtKB-KW"/>
</dbReference>
<name>A0A0D2AYR3_9EURO</name>
<dbReference type="STRING" id="91928.A0A0D2AYR3"/>
<dbReference type="InterPro" id="IPR041516">
    <property type="entry name" value="LACTB2_WH"/>
</dbReference>
<organism evidence="8 9">
    <name type="scientific">Exophiala spinifera</name>
    <dbReference type="NCBI Taxonomy" id="91928"/>
    <lineage>
        <taxon>Eukaryota</taxon>
        <taxon>Fungi</taxon>
        <taxon>Dikarya</taxon>
        <taxon>Ascomycota</taxon>
        <taxon>Pezizomycotina</taxon>
        <taxon>Eurotiomycetes</taxon>
        <taxon>Chaetothyriomycetidae</taxon>
        <taxon>Chaetothyriales</taxon>
        <taxon>Herpotrichiellaceae</taxon>
        <taxon>Exophiala</taxon>
    </lineage>
</organism>
<keyword evidence="9" id="KW-1185">Reference proteome</keyword>
<dbReference type="SMART" id="SM00849">
    <property type="entry name" value="Lactamase_B"/>
    <property type="match status" value="1"/>
</dbReference>
<reference evidence="8 9" key="1">
    <citation type="submission" date="2015-01" db="EMBL/GenBank/DDBJ databases">
        <title>The Genome Sequence of Exophiala spinifera CBS89968.</title>
        <authorList>
            <consortium name="The Broad Institute Genomics Platform"/>
            <person name="Cuomo C."/>
            <person name="de Hoog S."/>
            <person name="Gorbushina A."/>
            <person name="Stielow B."/>
            <person name="Teixiera M."/>
            <person name="Abouelleil A."/>
            <person name="Chapman S.B."/>
            <person name="Priest M."/>
            <person name="Young S.K."/>
            <person name="Wortman J."/>
            <person name="Nusbaum C."/>
            <person name="Birren B."/>
        </authorList>
    </citation>
    <scope>NUCLEOTIDE SEQUENCE [LARGE SCALE GENOMIC DNA]</scope>
    <source>
        <strain evidence="8 9">CBS 89968</strain>
    </source>
</reference>
<protein>
    <recommendedName>
        <fullName evidence="7">Metallo-beta-lactamase domain-containing protein</fullName>
    </recommendedName>
</protein>
<keyword evidence="3" id="KW-0479">Metal-binding</keyword>
<dbReference type="GO" id="GO:0044550">
    <property type="term" value="P:secondary metabolite biosynthetic process"/>
    <property type="evidence" value="ECO:0007669"/>
    <property type="project" value="UniProtKB-ARBA"/>
</dbReference>
<keyword evidence="5" id="KW-0862">Zinc</keyword>
<dbReference type="OrthoDB" id="17458at2759"/>
<dbReference type="Proteomes" id="UP000053328">
    <property type="component" value="Unassembled WGS sequence"/>
</dbReference>
<dbReference type="InterPro" id="IPR050662">
    <property type="entry name" value="Sec-metab_biosynth-thioest"/>
</dbReference>
<dbReference type="SUPFAM" id="SSF56281">
    <property type="entry name" value="Metallo-hydrolase/oxidoreductase"/>
    <property type="match status" value="1"/>
</dbReference>
<evidence type="ECO:0000256" key="2">
    <source>
        <dbReference type="ARBA" id="ARBA00006759"/>
    </source>
</evidence>
<dbReference type="CDD" id="cd07722">
    <property type="entry name" value="LACTB2-like_MBL-fold"/>
    <property type="match status" value="1"/>
</dbReference>
<dbReference type="GO" id="GO:0046872">
    <property type="term" value="F:metal ion binding"/>
    <property type="evidence" value="ECO:0007669"/>
    <property type="project" value="UniProtKB-KW"/>
</dbReference>
<dbReference type="AlphaFoldDB" id="A0A0D2AYR3"/>
<comment type="similarity">
    <text evidence="2">Belongs to the metallo-beta-lactamase superfamily. Glyoxalase II family.</text>
</comment>
<comment type="cofactor">
    <cofactor evidence="1">
        <name>Zn(2+)</name>
        <dbReference type="ChEBI" id="CHEBI:29105"/>
    </cofactor>
</comment>
<dbReference type="Pfam" id="PF17778">
    <property type="entry name" value="WHD_BLACT"/>
    <property type="match status" value="1"/>
</dbReference>
<sequence>MAQHLPHLPDWEQVSTNIIRILGGNPSKFTLQGTNTYLLGRGASRLLIDTGQGEKRWLDSLASVLRRENATVQTCLLTHWHHDHVGGVKDLKSLPSGSEAEIYKNTPTLNPDNLLDPSQVRDITDGQRFSTPSTPEEPATFEVEAVHTPGHAKDHMCFLVTSSPDPDEVGALFTADNVLGHGTAVFEDLGQYLDSLNLMKRRVVELSSSSSSSSKKPKKAYPGHGAVIDDATGKIDEYITHRRMREEEALNVLRYGTVKKPGSSEGVVHDSVTTVGESDSETEASSSTATTTTATTLGKEVAVGKEWESMEMVKVIYRHYPESLYQPAEYGLLMVLEKLRRDGKVVKTDDAKWRVSEKATL</sequence>
<dbReference type="PANTHER" id="PTHR23131">
    <property type="entry name" value="ENDORIBONUCLEASE LACTB2"/>
    <property type="match status" value="1"/>
</dbReference>
<dbReference type="InterPro" id="IPR036388">
    <property type="entry name" value="WH-like_DNA-bd_sf"/>
</dbReference>
<evidence type="ECO:0000256" key="4">
    <source>
        <dbReference type="ARBA" id="ARBA00022801"/>
    </source>
</evidence>
<evidence type="ECO:0000313" key="8">
    <source>
        <dbReference type="EMBL" id="KIW11535.1"/>
    </source>
</evidence>
<dbReference type="FunFam" id="3.60.15.10:FF:000041">
    <property type="entry name" value="Metallo-beta-lactamase domain protein"/>
    <property type="match status" value="1"/>
</dbReference>
<dbReference type="RefSeq" id="XP_016231751.1">
    <property type="nucleotide sequence ID" value="XM_016385149.1"/>
</dbReference>
<keyword evidence="4" id="KW-0378">Hydrolase</keyword>
<evidence type="ECO:0000313" key="9">
    <source>
        <dbReference type="Proteomes" id="UP000053328"/>
    </source>
</evidence>
<dbReference type="Gene3D" id="1.10.10.10">
    <property type="entry name" value="Winged helix-like DNA-binding domain superfamily/Winged helix DNA-binding domain"/>
    <property type="match status" value="1"/>
</dbReference>
<dbReference type="PANTHER" id="PTHR23131:SF0">
    <property type="entry name" value="ENDORIBONUCLEASE LACTB2"/>
    <property type="match status" value="1"/>
</dbReference>
<dbReference type="Gene3D" id="3.60.15.10">
    <property type="entry name" value="Ribonuclease Z/Hydroxyacylglutathione hydrolase-like"/>
    <property type="match status" value="1"/>
</dbReference>
<dbReference type="GeneID" id="27337919"/>
<dbReference type="InterPro" id="IPR001279">
    <property type="entry name" value="Metallo-B-lactamas"/>
</dbReference>
<accession>A0A0D2AYR3</accession>
<dbReference type="VEuPathDB" id="FungiDB:PV08_10836"/>
<gene>
    <name evidence="8" type="ORF">PV08_10836</name>
</gene>
<dbReference type="InterPro" id="IPR047921">
    <property type="entry name" value="LACTB2-like_MBL-fold"/>
</dbReference>
<dbReference type="HOGENOM" id="CLU_048478_1_3_1"/>
<evidence type="ECO:0000256" key="1">
    <source>
        <dbReference type="ARBA" id="ARBA00001947"/>
    </source>
</evidence>
<dbReference type="EMBL" id="KN847499">
    <property type="protein sequence ID" value="KIW11535.1"/>
    <property type="molecule type" value="Genomic_DNA"/>
</dbReference>